<evidence type="ECO:0000256" key="1">
    <source>
        <dbReference type="ARBA" id="ARBA00001968"/>
    </source>
</evidence>
<dbReference type="InterPro" id="IPR003697">
    <property type="entry name" value="Maf-like"/>
</dbReference>
<organism evidence="3 4">
    <name type="scientific">Basidiobolus ranarum</name>
    <dbReference type="NCBI Taxonomy" id="34480"/>
    <lineage>
        <taxon>Eukaryota</taxon>
        <taxon>Fungi</taxon>
        <taxon>Fungi incertae sedis</taxon>
        <taxon>Zoopagomycota</taxon>
        <taxon>Entomophthoromycotina</taxon>
        <taxon>Basidiobolomycetes</taxon>
        <taxon>Basidiobolales</taxon>
        <taxon>Basidiobolaceae</taxon>
        <taxon>Basidiobolus</taxon>
    </lineage>
</organism>
<accession>A0ABR2VW17</accession>
<reference evidence="3 4" key="1">
    <citation type="submission" date="2023-04" db="EMBL/GenBank/DDBJ databases">
        <title>Genome of Basidiobolus ranarum AG-B5.</title>
        <authorList>
            <person name="Stajich J.E."/>
            <person name="Carter-House D."/>
            <person name="Gryganskyi A."/>
        </authorList>
    </citation>
    <scope>NUCLEOTIDE SEQUENCE [LARGE SCALE GENOMIC DNA]</scope>
    <source>
        <strain evidence="3 4">AG-B5</strain>
    </source>
</reference>
<dbReference type="NCBIfam" id="TIGR00172">
    <property type="entry name" value="maf"/>
    <property type="match status" value="1"/>
</dbReference>
<dbReference type="InterPro" id="IPR029001">
    <property type="entry name" value="ITPase-like_fam"/>
</dbReference>
<sequence>MTTFNIPSIKRLENKQIVLASGSPRRQEILSKLGLKFEVVPSTFPETLDKSTFAHAKDYVTETAKQKAIEVFTRLQASQSEPPALVIGADTVVVIEEDILEKPKSVEHAVEIITRLNGRSHYVYTGVCFVLPHATQPKILTFCEGTEVTFANSSAEVIQAYVDSGEPMDKAGGYGYQGLASFLVSKINGDYYNVVGFPAQKFFEQLNELVKNNLI</sequence>
<gene>
    <name evidence="3" type="ORF">K7432_010112</name>
</gene>
<dbReference type="PANTHER" id="PTHR43213">
    <property type="entry name" value="BIFUNCTIONAL DTTP/UTP PYROPHOSPHATASE/METHYLTRANSFERASE PROTEIN-RELATED"/>
    <property type="match status" value="1"/>
</dbReference>
<evidence type="ECO:0000313" key="3">
    <source>
        <dbReference type="EMBL" id="KAK9704583.1"/>
    </source>
</evidence>
<dbReference type="Pfam" id="PF02545">
    <property type="entry name" value="Maf"/>
    <property type="match status" value="1"/>
</dbReference>
<dbReference type="Gene3D" id="3.90.950.10">
    <property type="match status" value="1"/>
</dbReference>
<dbReference type="Proteomes" id="UP001479436">
    <property type="component" value="Unassembled WGS sequence"/>
</dbReference>
<comment type="caution">
    <text evidence="3">The sequence shown here is derived from an EMBL/GenBank/DDBJ whole genome shotgun (WGS) entry which is preliminary data.</text>
</comment>
<protein>
    <recommendedName>
        <fullName evidence="5">Maf-like protein</fullName>
    </recommendedName>
</protein>
<keyword evidence="2" id="KW-0378">Hydrolase</keyword>
<name>A0ABR2VW17_9FUNG</name>
<dbReference type="PANTHER" id="PTHR43213:SF5">
    <property type="entry name" value="BIFUNCTIONAL DTTP_UTP PYROPHOSPHATASE_METHYLTRANSFERASE PROTEIN-RELATED"/>
    <property type="match status" value="1"/>
</dbReference>
<dbReference type="HAMAP" id="MF_00528">
    <property type="entry name" value="Maf"/>
    <property type="match status" value="1"/>
</dbReference>
<evidence type="ECO:0000256" key="2">
    <source>
        <dbReference type="ARBA" id="ARBA00022801"/>
    </source>
</evidence>
<dbReference type="PIRSF" id="PIRSF006305">
    <property type="entry name" value="Maf"/>
    <property type="match status" value="1"/>
</dbReference>
<evidence type="ECO:0000313" key="4">
    <source>
        <dbReference type="Proteomes" id="UP001479436"/>
    </source>
</evidence>
<dbReference type="CDD" id="cd00555">
    <property type="entry name" value="Maf"/>
    <property type="match status" value="1"/>
</dbReference>
<dbReference type="SUPFAM" id="SSF52972">
    <property type="entry name" value="ITPase-like"/>
    <property type="match status" value="1"/>
</dbReference>
<comment type="cofactor">
    <cofactor evidence="1">
        <name>a divalent metal cation</name>
        <dbReference type="ChEBI" id="CHEBI:60240"/>
    </cofactor>
</comment>
<proteinExistence type="inferred from homology"/>
<keyword evidence="4" id="KW-1185">Reference proteome</keyword>
<dbReference type="EMBL" id="JASJQH010007547">
    <property type="protein sequence ID" value="KAK9704583.1"/>
    <property type="molecule type" value="Genomic_DNA"/>
</dbReference>
<evidence type="ECO:0008006" key="5">
    <source>
        <dbReference type="Google" id="ProtNLM"/>
    </source>
</evidence>